<dbReference type="KEGG" id="soh:D1869_12215"/>
<dbReference type="GeneID" id="1460299"/>
<accession>A0A650CJ94</accession>
<evidence type="ECO:0000256" key="2">
    <source>
        <dbReference type="ARBA" id="ARBA00022692"/>
    </source>
</evidence>
<evidence type="ECO:0000313" key="7">
    <source>
        <dbReference type="EMBL" id="QGR17853.1"/>
    </source>
</evidence>
<evidence type="ECO:0000256" key="1">
    <source>
        <dbReference type="ARBA" id="ARBA00004141"/>
    </source>
</evidence>
<comment type="subcellular location">
    <subcellularLocation>
        <location evidence="1">Membrane</location>
        <topology evidence="1">Multi-pass membrane protein</topology>
    </subcellularLocation>
</comment>
<keyword evidence="2 5" id="KW-0812">Transmembrane</keyword>
<evidence type="ECO:0000313" key="8">
    <source>
        <dbReference type="Proteomes" id="UP000427373"/>
    </source>
</evidence>
<name>A0A650CJ94_SULOH</name>
<dbReference type="RefSeq" id="WP_010980303.1">
    <property type="nucleotide sequence ID" value="NZ_AP031374.1"/>
</dbReference>
<feature type="transmembrane region" description="Helical" evidence="5">
    <location>
        <begin position="37"/>
        <end position="58"/>
    </location>
</feature>
<keyword evidence="4 5" id="KW-0472">Membrane</keyword>
<evidence type="ECO:0000313" key="9">
    <source>
        <dbReference type="Proteomes" id="UP000582213"/>
    </source>
</evidence>
<feature type="transmembrane region" description="Helical" evidence="5">
    <location>
        <begin position="64"/>
        <end position="85"/>
    </location>
</feature>
<keyword evidence="3 5" id="KW-1133">Transmembrane helix</keyword>
<evidence type="ECO:0000313" key="6">
    <source>
        <dbReference type="EMBL" id="MBB5253968.1"/>
    </source>
</evidence>
<dbReference type="InterPro" id="IPR039428">
    <property type="entry name" value="NUOK/Mnh_C1-like"/>
</dbReference>
<feature type="transmembrane region" description="Helical" evidence="5">
    <location>
        <begin position="6"/>
        <end position="25"/>
    </location>
</feature>
<reference evidence="6 9" key="2">
    <citation type="submission" date="2020-08" db="EMBL/GenBank/DDBJ databases">
        <title>Genomic Encyclopedia of Type Strains, Phase IV (KMG-IV): sequencing the most valuable type-strain genomes for metagenomic binning, comparative biology and taxonomic classification.</title>
        <authorList>
            <person name="Goeker M."/>
        </authorList>
    </citation>
    <scope>NUCLEOTIDE SEQUENCE [LARGE SCALE GENOMIC DNA]</scope>
    <source>
        <strain evidence="6 9">DSM 12421</strain>
    </source>
</reference>
<organism evidence="7 8">
    <name type="scientific">Sulfurisphaera ohwakuensis</name>
    <dbReference type="NCBI Taxonomy" id="69656"/>
    <lineage>
        <taxon>Archaea</taxon>
        <taxon>Thermoproteota</taxon>
        <taxon>Thermoprotei</taxon>
        <taxon>Sulfolobales</taxon>
        <taxon>Sulfolobaceae</taxon>
        <taxon>Sulfurisphaera</taxon>
    </lineage>
</organism>
<dbReference type="Pfam" id="PF00420">
    <property type="entry name" value="Oxidored_q2"/>
    <property type="match status" value="1"/>
</dbReference>
<dbReference type="EMBL" id="CP045484">
    <property type="protein sequence ID" value="QGR17853.1"/>
    <property type="molecule type" value="Genomic_DNA"/>
</dbReference>
<proteinExistence type="predicted"/>
<dbReference type="OrthoDB" id="44109at2157"/>
<gene>
    <name evidence="7" type="ORF">D1869_12215</name>
    <name evidence="6" type="ORF">HNQ62_001739</name>
</gene>
<dbReference type="Proteomes" id="UP000427373">
    <property type="component" value="Chromosome"/>
</dbReference>
<sequence length="94" mass="10240">MILPYFGLVIGIILGSIGVYGLLNSKNIVRILLSSEIIFNSSILLVFSASAILGRVYLPIVFSIFAVSMGLVEVVVAFAAIILYYRNKNSLEVE</sequence>
<evidence type="ECO:0000256" key="5">
    <source>
        <dbReference type="SAM" id="Phobius"/>
    </source>
</evidence>
<evidence type="ECO:0000256" key="4">
    <source>
        <dbReference type="ARBA" id="ARBA00023136"/>
    </source>
</evidence>
<dbReference type="Proteomes" id="UP000582213">
    <property type="component" value="Unassembled WGS sequence"/>
</dbReference>
<protein>
    <submittedName>
        <fullName evidence="7">NADH-quinone oxidoreductase subunit K</fullName>
    </submittedName>
</protein>
<dbReference type="EMBL" id="JACHFY010000009">
    <property type="protein sequence ID" value="MBB5253968.1"/>
    <property type="molecule type" value="Genomic_DNA"/>
</dbReference>
<reference evidence="7 8" key="1">
    <citation type="submission" date="2019-10" db="EMBL/GenBank/DDBJ databases">
        <title>Genome Sequences from Six Type Strain Members of the Archaeal Family Sulfolobaceae: Acidianus ambivalens, Acidianus infernus, Metallosphaera prunae, Stygiolobus azoricus, Sulfolobus metallicus, and Sulfurisphaera ohwakuensis.</title>
        <authorList>
            <person name="Counts J.A."/>
            <person name="Kelly R.M."/>
        </authorList>
    </citation>
    <scope>NUCLEOTIDE SEQUENCE [LARGE SCALE GENOMIC DNA]</scope>
    <source>
        <strain evidence="7 8">TA-1</strain>
    </source>
</reference>
<dbReference type="AlphaFoldDB" id="A0A650CJ94"/>
<keyword evidence="8" id="KW-1185">Reference proteome</keyword>
<dbReference type="GO" id="GO:0016020">
    <property type="term" value="C:membrane"/>
    <property type="evidence" value="ECO:0007669"/>
    <property type="project" value="UniProtKB-SubCell"/>
</dbReference>
<dbReference type="Gene3D" id="1.10.287.3510">
    <property type="match status" value="1"/>
</dbReference>
<evidence type="ECO:0000256" key="3">
    <source>
        <dbReference type="ARBA" id="ARBA00022989"/>
    </source>
</evidence>